<keyword evidence="3" id="KW-0597">Phosphoprotein</keyword>
<evidence type="ECO:0000313" key="9">
    <source>
        <dbReference type="EMBL" id="KAF4074185.1"/>
    </source>
</evidence>
<dbReference type="Pfam" id="PF15276">
    <property type="entry name" value="PP1_bind"/>
    <property type="match status" value="1"/>
</dbReference>
<evidence type="ECO:0000256" key="5">
    <source>
        <dbReference type="ARBA" id="ARBA00023242"/>
    </source>
</evidence>
<feature type="compositionally biased region" description="Basic and acidic residues" evidence="7">
    <location>
        <begin position="582"/>
        <end position="600"/>
    </location>
</feature>
<feature type="compositionally biased region" description="Basic and acidic residues" evidence="7">
    <location>
        <begin position="683"/>
        <end position="692"/>
    </location>
</feature>
<gene>
    <name evidence="9" type="ORF">AMELA_G00236660</name>
</gene>
<comment type="caution">
    <text evidence="9">The sequence shown here is derived from an EMBL/GenBank/DDBJ whole genome shotgun (WGS) entry which is preliminary data.</text>
</comment>
<feature type="compositionally biased region" description="Low complexity" evidence="7">
    <location>
        <begin position="617"/>
        <end position="628"/>
    </location>
</feature>
<feature type="compositionally biased region" description="Basic and acidic residues" evidence="7">
    <location>
        <begin position="506"/>
        <end position="518"/>
    </location>
</feature>
<keyword evidence="2" id="KW-1017">Isopeptide bond</keyword>
<keyword evidence="10" id="KW-1185">Reference proteome</keyword>
<feature type="domain" description="PP1-binding" evidence="8">
    <location>
        <begin position="273"/>
        <end position="334"/>
    </location>
</feature>
<protein>
    <recommendedName>
        <fullName evidence="8">PP1-binding domain-containing protein</fullName>
    </recommendedName>
</protein>
<dbReference type="GO" id="GO:0051983">
    <property type="term" value="P:regulation of chromosome segregation"/>
    <property type="evidence" value="ECO:0007669"/>
    <property type="project" value="TreeGrafter"/>
</dbReference>
<feature type="compositionally biased region" description="Basic and acidic residues" evidence="7">
    <location>
        <begin position="400"/>
        <end position="418"/>
    </location>
</feature>
<feature type="compositionally biased region" description="Basic and acidic residues" evidence="7">
    <location>
        <begin position="728"/>
        <end position="749"/>
    </location>
</feature>
<evidence type="ECO:0000256" key="6">
    <source>
        <dbReference type="ARBA" id="ARBA00023306"/>
    </source>
</evidence>
<evidence type="ECO:0000256" key="4">
    <source>
        <dbReference type="ARBA" id="ARBA00022843"/>
    </source>
</evidence>
<dbReference type="EMBL" id="JAAGNN010000022">
    <property type="protein sequence ID" value="KAF4074185.1"/>
    <property type="molecule type" value="Genomic_DNA"/>
</dbReference>
<keyword evidence="6" id="KW-0131">Cell cycle</keyword>
<feature type="compositionally biased region" description="Basic and acidic residues" evidence="7">
    <location>
        <begin position="712"/>
        <end position="721"/>
    </location>
</feature>
<sequence length="845" mass="93305">MKGGSGRAAAVHLYSETEDRFDWRITDAVAVNVRMESEAGMQNRTPLGPLTPSQQNGESGAVDFSKLTALQYGITPNSFTAFPRYKDKSRIAELKARRRSTIGVRGSPETNSLICFRAKQVMKTPPRTPQRLLENPLFSGHDSIKQKMAAFQRVMETDEENTERSVSPVQEGKEEEGARRTRCDRDGGWEERENRLPPLTPPLSKRRRRGTPHRGLWEEQIEEEPLSEQVEFKSPKTVPSLGLDSQSRLMSLPMLSKRELIKSGDVEVSNVSKKKRVRFGAPLSPEFFDKTLPPSTPLQKGATPALPPSSTGHKHSLLKTPQRFKSPPPQPDFSSPDRNGASPVLTKTRTYGDGSAASDEVVLDNHKIAFPIMDEEYDNPPLDSKDSSEFGEVTAHHGPLVKDSEITDAAFHGDEETRLSVTATPDRPAHPPPTAEPELSTEQEDQHQTLKTTESSTEAPRSRGRKRKQPAESETTETRRSSRSAAQSAKGKMKISSAKKRSWTKQVDRSLYGKRDYASKNPLLSPIVESAASSLSNTLTQPRTGENPDCSPATAPSANPITSASADLVAAAALWRHRFLRQGKDSDSDGNPADRSERSVCTDAPVQSEASTKPPVASAVRRASTGRAARGRRGAASRSWSGAKAKDGGEGGEQKTEGCQSKSSQEENPSGEQSTSEELNWSAEKKPDPETRRGRKSARTRNSFVAEEEEQLERGLEKSCEDTVESSGSERGEVENNEDVRQTSGREVEEKNDEDSNPSSAPVEDLEPWQQPDFFCIEDVLKPVAKTRGSVRRSLRHRRSVDVLAEGLAWVEHTSPQRITTNKRRRTRRLSAVSQPPPFLDSEDQ</sequence>
<feature type="region of interest" description="Disordered" evidence="7">
    <location>
        <begin position="284"/>
        <end position="359"/>
    </location>
</feature>
<feature type="region of interest" description="Disordered" evidence="7">
    <location>
        <begin position="157"/>
        <end position="245"/>
    </location>
</feature>
<organism evidence="9 10">
    <name type="scientific">Ameiurus melas</name>
    <name type="common">Black bullhead</name>
    <name type="synonym">Silurus melas</name>
    <dbReference type="NCBI Taxonomy" id="219545"/>
    <lineage>
        <taxon>Eukaryota</taxon>
        <taxon>Metazoa</taxon>
        <taxon>Chordata</taxon>
        <taxon>Craniata</taxon>
        <taxon>Vertebrata</taxon>
        <taxon>Euteleostomi</taxon>
        <taxon>Actinopterygii</taxon>
        <taxon>Neopterygii</taxon>
        <taxon>Teleostei</taxon>
        <taxon>Ostariophysi</taxon>
        <taxon>Siluriformes</taxon>
        <taxon>Ictaluridae</taxon>
        <taxon>Ameiurus</taxon>
    </lineage>
</organism>
<dbReference type="InterPro" id="IPR029334">
    <property type="entry name" value="PP1-bd"/>
</dbReference>
<dbReference type="PANTHER" id="PTHR21603:SF16">
    <property type="entry name" value="CELL DIVISION CYCLE-ASSOCIATED PROTEIN 2"/>
    <property type="match status" value="1"/>
</dbReference>
<feature type="region of interest" description="Disordered" evidence="7">
    <location>
        <begin position="581"/>
        <end position="769"/>
    </location>
</feature>
<keyword evidence="5" id="KW-0539">Nucleus</keyword>
<comment type="subcellular location">
    <subcellularLocation>
        <location evidence="1">Nucleus</location>
    </subcellularLocation>
</comment>
<feature type="region of interest" description="Disordered" evidence="7">
    <location>
        <begin position="819"/>
        <end position="845"/>
    </location>
</feature>
<feature type="compositionally biased region" description="Basic and acidic residues" evidence="7">
    <location>
        <begin position="171"/>
        <end position="195"/>
    </location>
</feature>
<evidence type="ECO:0000313" key="10">
    <source>
        <dbReference type="Proteomes" id="UP000593565"/>
    </source>
</evidence>
<dbReference type="GO" id="GO:0005694">
    <property type="term" value="C:chromosome"/>
    <property type="evidence" value="ECO:0007669"/>
    <property type="project" value="TreeGrafter"/>
</dbReference>
<dbReference type="GO" id="GO:0005634">
    <property type="term" value="C:nucleus"/>
    <property type="evidence" value="ECO:0007669"/>
    <property type="project" value="UniProtKB-SubCell"/>
</dbReference>
<proteinExistence type="predicted"/>
<evidence type="ECO:0000256" key="2">
    <source>
        <dbReference type="ARBA" id="ARBA00022499"/>
    </source>
</evidence>
<feature type="compositionally biased region" description="Polar residues" evidence="7">
    <location>
        <begin position="449"/>
        <end position="459"/>
    </location>
</feature>
<feature type="compositionally biased region" description="Polar residues" evidence="7">
    <location>
        <begin position="531"/>
        <end position="544"/>
    </location>
</feature>
<evidence type="ECO:0000256" key="7">
    <source>
        <dbReference type="SAM" id="MobiDB-lite"/>
    </source>
</evidence>
<feature type="region of interest" description="Disordered" evidence="7">
    <location>
        <begin position="374"/>
        <end position="561"/>
    </location>
</feature>
<reference evidence="9 10" key="1">
    <citation type="submission" date="2020-02" db="EMBL/GenBank/DDBJ databases">
        <title>A chromosome-scale genome assembly of the black bullhead catfish (Ameiurus melas).</title>
        <authorList>
            <person name="Wen M."/>
            <person name="Zham M."/>
            <person name="Cabau C."/>
            <person name="Klopp C."/>
            <person name="Donnadieu C."/>
            <person name="Roques C."/>
            <person name="Bouchez O."/>
            <person name="Lampietro C."/>
            <person name="Jouanno E."/>
            <person name="Herpin A."/>
            <person name="Louis A."/>
            <person name="Berthelot C."/>
            <person name="Parey E."/>
            <person name="Roest-Crollius H."/>
            <person name="Braasch I."/>
            <person name="Postlethwait J."/>
            <person name="Robinson-Rechavi M."/>
            <person name="Echchiki A."/>
            <person name="Begum T."/>
            <person name="Montfort J."/>
            <person name="Schartl M."/>
            <person name="Bobe J."/>
            <person name="Guiguen Y."/>
        </authorList>
    </citation>
    <scope>NUCLEOTIDE SEQUENCE [LARGE SCALE GENOMIC DNA]</scope>
    <source>
        <strain evidence="9">M_S1</strain>
        <tissue evidence="9">Blood</tissue>
    </source>
</reference>
<evidence type="ECO:0000259" key="8">
    <source>
        <dbReference type="Pfam" id="PF15276"/>
    </source>
</evidence>
<dbReference type="Proteomes" id="UP000593565">
    <property type="component" value="Unassembled WGS sequence"/>
</dbReference>
<dbReference type="PANTHER" id="PTHR21603">
    <property type="entry name" value="ANTIGEN KI-67-LIKE PROTEIN"/>
    <property type="match status" value="1"/>
</dbReference>
<name>A0A7J5ZUD0_AMEME</name>
<accession>A0A7J5ZUD0</accession>
<feature type="compositionally biased region" description="Basic residues" evidence="7">
    <location>
        <begin position="491"/>
        <end position="503"/>
    </location>
</feature>
<feature type="compositionally biased region" description="Basic and acidic residues" evidence="7">
    <location>
        <begin position="644"/>
        <end position="656"/>
    </location>
</feature>
<dbReference type="AlphaFoldDB" id="A0A7J5ZUD0"/>
<evidence type="ECO:0000256" key="3">
    <source>
        <dbReference type="ARBA" id="ARBA00022553"/>
    </source>
</evidence>
<keyword evidence="4" id="KW-0832">Ubl conjugation</keyword>
<dbReference type="GO" id="GO:0007088">
    <property type="term" value="P:regulation of mitotic nuclear division"/>
    <property type="evidence" value="ECO:0007669"/>
    <property type="project" value="TreeGrafter"/>
</dbReference>
<feature type="compositionally biased region" description="Polar residues" evidence="7">
    <location>
        <begin position="657"/>
        <end position="679"/>
    </location>
</feature>
<evidence type="ECO:0000256" key="1">
    <source>
        <dbReference type="ARBA" id="ARBA00004123"/>
    </source>
</evidence>